<accession>A0A016QMP2</accession>
<name>A0A016QMP2_9DEIO</name>
<sequence length="46" mass="5398">MRGQKSRTFTMRDPDTKTRHRVRLPKELLGQKGHARISRVTLEVLP</sequence>
<organism evidence="1 2">
    <name type="scientific">Deinococcus phoenicis</name>
    <dbReference type="NCBI Taxonomy" id="1476583"/>
    <lineage>
        <taxon>Bacteria</taxon>
        <taxon>Thermotogati</taxon>
        <taxon>Deinococcota</taxon>
        <taxon>Deinococci</taxon>
        <taxon>Deinococcales</taxon>
        <taxon>Deinococcaceae</taxon>
        <taxon>Deinococcus</taxon>
    </lineage>
</organism>
<comment type="caution">
    <text evidence="1">The sequence shown here is derived from an EMBL/GenBank/DDBJ whole genome shotgun (WGS) entry which is preliminary data.</text>
</comment>
<dbReference type="EMBL" id="JHAC01000039">
    <property type="protein sequence ID" value="EYB67415.1"/>
    <property type="molecule type" value="Genomic_DNA"/>
</dbReference>
<gene>
    <name evidence="1" type="ORF">DEIPH_ctg041orf0011</name>
</gene>
<dbReference type="Proteomes" id="UP000020492">
    <property type="component" value="Unassembled WGS sequence"/>
</dbReference>
<dbReference type="PATRIC" id="fig|1476583.3.peg.2518"/>
<dbReference type="STRING" id="1476583.DEIPH_ctg041orf0011"/>
<reference evidence="1 2" key="1">
    <citation type="submission" date="2014-03" db="EMBL/GenBank/DDBJ databases">
        <title>Draft genome sequence of Deinococcus phoenicis 1P10ME.</title>
        <authorList>
            <person name="Stepanov V.G."/>
            <person name="Vaishampayan P."/>
            <person name="Venkateswaran K."/>
            <person name="Fox G.E."/>
        </authorList>
    </citation>
    <scope>NUCLEOTIDE SEQUENCE [LARGE SCALE GENOMIC DNA]</scope>
    <source>
        <strain evidence="1 2">1P10ME</strain>
    </source>
</reference>
<protein>
    <submittedName>
        <fullName evidence="1">Uncharacterized protein</fullName>
    </submittedName>
</protein>
<proteinExistence type="predicted"/>
<dbReference type="AlphaFoldDB" id="A0A016QMP2"/>
<keyword evidence="2" id="KW-1185">Reference proteome</keyword>
<evidence type="ECO:0000313" key="2">
    <source>
        <dbReference type="Proteomes" id="UP000020492"/>
    </source>
</evidence>
<evidence type="ECO:0000313" key="1">
    <source>
        <dbReference type="EMBL" id="EYB67415.1"/>
    </source>
</evidence>